<keyword evidence="3" id="KW-1185">Reference proteome</keyword>
<protein>
    <recommendedName>
        <fullName evidence="1">CRAL-TRIO domain-containing protein</fullName>
    </recommendedName>
</protein>
<name>A0ABD1D1T0_CULPP</name>
<dbReference type="SUPFAM" id="SSF46938">
    <property type="entry name" value="CRAL/TRIO N-terminal domain"/>
    <property type="match status" value="1"/>
</dbReference>
<dbReference type="PANTHER" id="PTHR10174:SF220">
    <property type="entry name" value="LD41874P"/>
    <property type="match status" value="1"/>
</dbReference>
<dbReference type="SMART" id="SM00516">
    <property type="entry name" value="SEC14"/>
    <property type="match status" value="1"/>
</dbReference>
<dbReference type="PROSITE" id="PS50191">
    <property type="entry name" value="CRAL_TRIO"/>
    <property type="match status" value="1"/>
</dbReference>
<dbReference type="InterPro" id="IPR001251">
    <property type="entry name" value="CRAL-TRIO_dom"/>
</dbReference>
<comment type="caution">
    <text evidence="2">The sequence shown here is derived from an EMBL/GenBank/DDBJ whole genome shotgun (WGS) entry which is preliminary data.</text>
</comment>
<dbReference type="PRINTS" id="PR00180">
    <property type="entry name" value="CRETINALDHBP"/>
</dbReference>
<dbReference type="PANTHER" id="PTHR10174">
    <property type="entry name" value="ALPHA-TOCOPHEROL TRANSFER PROTEIN-RELATED"/>
    <property type="match status" value="1"/>
</dbReference>
<dbReference type="Proteomes" id="UP001562425">
    <property type="component" value="Unassembled WGS sequence"/>
</dbReference>
<sequence length="310" mass="35595">MALKFNEKNHPYIDLGDGYRVCFYEERCPHGEEMESKARKAINEGTREEVLAAHDEFRKLIATDQAMCVPINDEWYLNVFLRASRFDPREAFDRLQSTSTAKIKNWEYFGQINDIRHVFDEELVWVLPERDDDGAVIIVVESGKKWNPAKVSLVHLNAAVTSIIGVLMLSEDAQLHGCKLIFDMEGLSMTQIVQFTPKSTGVMLHMLEKCTTIRVLGTHTVNNGMMYNMLFAIMKPLLTKVMRERTLIHGRNYGDLAKHISPRVLPKRYGGTSKAPAYEGRLLGDMMVHYNDWMQSKHDHGYKRKNGQAE</sequence>
<feature type="domain" description="CRAL-TRIO" evidence="1">
    <location>
        <begin position="126"/>
        <end position="277"/>
    </location>
</feature>
<dbReference type="SUPFAM" id="SSF52087">
    <property type="entry name" value="CRAL/TRIO domain"/>
    <property type="match status" value="1"/>
</dbReference>
<evidence type="ECO:0000313" key="2">
    <source>
        <dbReference type="EMBL" id="KAL1388345.1"/>
    </source>
</evidence>
<dbReference type="Gene3D" id="3.40.525.10">
    <property type="entry name" value="CRAL-TRIO lipid binding domain"/>
    <property type="match status" value="1"/>
</dbReference>
<dbReference type="InterPro" id="IPR036273">
    <property type="entry name" value="CRAL/TRIO_N_dom_sf"/>
</dbReference>
<evidence type="ECO:0000313" key="3">
    <source>
        <dbReference type="Proteomes" id="UP001562425"/>
    </source>
</evidence>
<dbReference type="EMBL" id="JBEHCU010008065">
    <property type="protein sequence ID" value="KAL1388345.1"/>
    <property type="molecule type" value="Genomic_DNA"/>
</dbReference>
<dbReference type="InterPro" id="IPR036865">
    <property type="entry name" value="CRAL-TRIO_dom_sf"/>
</dbReference>
<gene>
    <name evidence="2" type="ORF">pipiens_012608</name>
</gene>
<evidence type="ECO:0000259" key="1">
    <source>
        <dbReference type="PROSITE" id="PS50191"/>
    </source>
</evidence>
<dbReference type="CDD" id="cd00170">
    <property type="entry name" value="SEC14"/>
    <property type="match status" value="1"/>
</dbReference>
<dbReference type="Gene3D" id="1.20.5.1200">
    <property type="entry name" value="Alpha-tocopherol transfer"/>
    <property type="match status" value="1"/>
</dbReference>
<organism evidence="2 3">
    <name type="scientific">Culex pipiens pipiens</name>
    <name type="common">Northern house mosquito</name>
    <dbReference type="NCBI Taxonomy" id="38569"/>
    <lineage>
        <taxon>Eukaryota</taxon>
        <taxon>Metazoa</taxon>
        <taxon>Ecdysozoa</taxon>
        <taxon>Arthropoda</taxon>
        <taxon>Hexapoda</taxon>
        <taxon>Insecta</taxon>
        <taxon>Pterygota</taxon>
        <taxon>Neoptera</taxon>
        <taxon>Endopterygota</taxon>
        <taxon>Diptera</taxon>
        <taxon>Nematocera</taxon>
        <taxon>Culicoidea</taxon>
        <taxon>Culicidae</taxon>
        <taxon>Culicinae</taxon>
        <taxon>Culicini</taxon>
        <taxon>Culex</taxon>
        <taxon>Culex</taxon>
    </lineage>
</organism>
<proteinExistence type="predicted"/>
<dbReference type="AlphaFoldDB" id="A0ABD1D1T0"/>
<dbReference type="Pfam" id="PF00650">
    <property type="entry name" value="CRAL_TRIO"/>
    <property type="match status" value="1"/>
</dbReference>
<reference evidence="2 3" key="1">
    <citation type="submission" date="2024-05" db="EMBL/GenBank/DDBJ databases">
        <title>Culex pipiens pipiens assembly and annotation.</title>
        <authorList>
            <person name="Alout H."/>
            <person name="Durand T."/>
        </authorList>
    </citation>
    <scope>NUCLEOTIDE SEQUENCE [LARGE SCALE GENOMIC DNA]</scope>
    <source>
        <strain evidence="2">HA-2024</strain>
        <tissue evidence="2">Whole body</tissue>
    </source>
</reference>
<accession>A0ABD1D1T0</accession>